<proteinExistence type="predicted"/>
<reference evidence="2" key="1">
    <citation type="submission" date="2016-11" db="UniProtKB">
        <authorList>
            <consortium name="WormBaseParasite"/>
        </authorList>
    </citation>
    <scope>IDENTIFICATION</scope>
    <source>
        <strain evidence="2">KR3021</strain>
    </source>
</reference>
<accession>A0AC35TZF9</accession>
<dbReference type="Proteomes" id="UP000095286">
    <property type="component" value="Unplaced"/>
</dbReference>
<evidence type="ECO:0000313" key="1">
    <source>
        <dbReference type="Proteomes" id="UP000095286"/>
    </source>
</evidence>
<organism evidence="1 2">
    <name type="scientific">Rhabditophanes sp. KR3021</name>
    <dbReference type="NCBI Taxonomy" id="114890"/>
    <lineage>
        <taxon>Eukaryota</taxon>
        <taxon>Metazoa</taxon>
        <taxon>Ecdysozoa</taxon>
        <taxon>Nematoda</taxon>
        <taxon>Chromadorea</taxon>
        <taxon>Rhabditida</taxon>
        <taxon>Tylenchina</taxon>
        <taxon>Panagrolaimomorpha</taxon>
        <taxon>Strongyloidoidea</taxon>
        <taxon>Alloionematidae</taxon>
        <taxon>Rhabditophanes</taxon>
    </lineage>
</organism>
<evidence type="ECO:0000313" key="2">
    <source>
        <dbReference type="WBParaSite" id="RSKR_0000588600.1"/>
    </source>
</evidence>
<dbReference type="WBParaSite" id="RSKR_0000588600.1">
    <property type="protein sequence ID" value="RSKR_0000588600.1"/>
    <property type="gene ID" value="RSKR_0000588600"/>
</dbReference>
<name>A0AC35TZF9_9BILA</name>
<sequence>MNSNNAFNDIKERYGSLPSLKISSSKNSFKDVEESRCWQIFEKWFHSMCIVTFDLEIGQNIEFIYPGERDLSVEEKSNICYMSFPDSHSAVSQDTTYHFRLSRTGNNFENSIENDYANDCPLSILPYQKFLYGYVHFRQQKNTSLPRGYYQKSVVILSSYPLHELFYKVVDIISMAYFEAGEEAIKSACRQIDEWSKPQPGQSIGLPLLGNIIHCRIPHENDAPQRHFGLPSNSDESYLSPVKLQTVHELNIYSYLKSVTNHLSALWEIVLTGEPLIVMAPSPAICAPLVESLVSLIWPLRYGSDYRPFFTIHDPDFRSFTCPEKIPSVILGVTNPFFNKSLRHFPHILRVGDINIGNNVGSEKNMSKLKVKALDAKPGFFSSYKAVVNNDKHLLKQLIKTGNRPDEAQNKIIRKHFIELTQSFMIPLERYITTLMPLHKNISLFNPIPQISGFVVEDFLQSLSDINPLASFGFKGDLGGLYRKFLKSANFYDWLPMRCKQINDQLESTFYEVMNNVDVGTLHLAERDHVQVVDLVLKMCKRLISLPETDNLKKAKLKSQLNDVLACVEDDLQSVLLSNISIREIFEFNHGNNASNLNNTNHCNSNNSNNFNNSNA</sequence>
<protein>
    <submittedName>
        <fullName evidence="2">UDENN domain-containing protein</fullName>
    </submittedName>
</protein>